<keyword evidence="4" id="KW-1185">Reference proteome</keyword>
<dbReference type="InterPro" id="IPR006579">
    <property type="entry name" value="Pre_C2HC_dom"/>
</dbReference>
<feature type="domain" description="Reverse transcriptase" evidence="2">
    <location>
        <begin position="977"/>
        <end position="1214"/>
    </location>
</feature>
<gene>
    <name evidence="3" type="primary">RTase</name>
    <name evidence="3" type="ORF">EVAR_60656_1</name>
</gene>
<comment type="caution">
    <text evidence="3">The sequence shown here is derived from an EMBL/GenBank/DDBJ whole genome shotgun (WGS) entry which is preliminary data.</text>
</comment>
<dbReference type="Pfam" id="PF00078">
    <property type="entry name" value="RVT_1"/>
    <property type="match status" value="2"/>
</dbReference>
<organism evidence="3 4">
    <name type="scientific">Eumeta variegata</name>
    <name type="common">Bagworm moth</name>
    <name type="synonym">Eumeta japonica</name>
    <dbReference type="NCBI Taxonomy" id="151549"/>
    <lineage>
        <taxon>Eukaryota</taxon>
        <taxon>Metazoa</taxon>
        <taxon>Ecdysozoa</taxon>
        <taxon>Arthropoda</taxon>
        <taxon>Hexapoda</taxon>
        <taxon>Insecta</taxon>
        <taxon>Pterygota</taxon>
        <taxon>Neoptera</taxon>
        <taxon>Endopterygota</taxon>
        <taxon>Lepidoptera</taxon>
        <taxon>Glossata</taxon>
        <taxon>Ditrysia</taxon>
        <taxon>Tineoidea</taxon>
        <taxon>Psychidae</taxon>
        <taxon>Oiketicinae</taxon>
        <taxon>Eumeta</taxon>
    </lineage>
</organism>
<feature type="region of interest" description="Disordered" evidence="1">
    <location>
        <begin position="447"/>
        <end position="468"/>
    </location>
</feature>
<feature type="region of interest" description="Disordered" evidence="1">
    <location>
        <begin position="641"/>
        <end position="664"/>
    </location>
</feature>
<dbReference type="CDD" id="cd01650">
    <property type="entry name" value="RT_nLTR_like"/>
    <property type="match status" value="1"/>
</dbReference>
<dbReference type="OrthoDB" id="4506733at2759"/>
<evidence type="ECO:0000256" key="1">
    <source>
        <dbReference type="SAM" id="MobiDB-lite"/>
    </source>
</evidence>
<accession>A0A4C1ZLG2</accession>
<proteinExistence type="predicted"/>
<protein>
    <submittedName>
        <fullName evidence="3">Probable RNA-directed DNA polymerase from transposon BS</fullName>
    </submittedName>
</protein>
<dbReference type="PANTHER" id="PTHR19446">
    <property type="entry name" value="REVERSE TRANSCRIPTASES"/>
    <property type="match status" value="1"/>
</dbReference>
<feature type="region of interest" description="Disordered" evidence="1">
    <location>
        <begin position="489"/>
        <end position="570"/>
    </location>
</feature>
<feature type="compositionally biased region" description="Polar residues" evidence="1">
    <location>
        <begin position="900"/>
        <end position="911"/>
    </location>
</feature>
<evidence type="ECO:0000259" key="2">
    <source>
        <dbReference type="PROSITE" id="PS50878"/>
    </source>
</evidence>
<keyword evidence="3" id="KW-0808">Transferase</keyword>
<dbReference type="Pfam" id="PF07530">
    <property type="entry name" value="PRE_C2HC"/>
    <property type="match status" value="1"/>
</dbReference>
<evidence type="ECO:0000313" key="3">
    <source>
        <dbReference type="EMBL" id="GBP88720.1"/>
    </source>
</evidence>
<dbReference type="EMBL" id="BGZK01001952">
    <property type="protein sequence ID" value="GBP88720.1"/>
    <property type="molecule type" value="Genomic_DNA"/>
</dbReference>
<dbReference type="AlphaFoldDB" id="A0A4C1ZLG2"/>
<feature type="compositionally biased region" description="Basic and acidic residues" evidence="1">
    <location>
        <begin position="456"/>
        <end position="465"/>
    </location>
</feature>
<sequence length="1214" mass="136123">MALLVAIFNACFKNCYFPPIWKEAVVIGLPKPRKPRDLPASYRPISLLSGLEKLFEKTIKTRLSEHLVGKGLITNEQFGFRPNHSCPQQVHRSVEHISEDFKKKRKTMAVFFDVAKAFDRHHKYKHLGITLDKHLHFKDHIKRVRQNAQLYLSRPSGMIGKKSKMSLRNKCTLCKVCIRPVMTYAAPVFAHADPKALTQLQILQNNFCRRASGALWYVRNDILHRDLELTTISKYMQDMSKKFFDTAANHPNPLLQSAVSYEPPPHIISSEGHGMFFQTHPTNSPLRAITRRRHPMPIGRDRRSPQSSNLLGLRTTANQQLDSGVFWSVKVGHTPRTRRHDPGATGVTPSAACAHATCLVLIVRGLAVSRLPCCAISLSLSLTSYFIRPLAAERPGPRTGPPPERGLLKDFEDYCSSPASPDSVSEMDIDKQQVLRTTVHYSSGELESDFDSVDSDDSKGEEELFTKVQSRKARARRARLIASGAITPGPGFQCYSPAKSNSGPTSSPAIPVAPSPTPSWRNTGDKKKPEQTTQTVIKPKKAIKPETIVEDDDDSSPPAPRIKVELPHKRSSPGQCHNCQLYGHSSKNCFRKARCVKCLGDHGTAACTRNKETDGAPACVLCNTSGHTANYLGYPRAPKNTRFIPNRNNRDNNSSPNNKTVPCRTPARAVSKNITYANVTAGRRKDPPKSSFRFHTGDCTRLRINYSKAVRTADDGIKIHCPDVETFRNLNKYLVDSKVQFHMHALEEERKLKAVIRGIPTDFPVDEIQADLCGQGFPVYSMHRLCRKGGSPLWLVLAVLPRTEEAKNIFNNLNRVCGLSDIRVEAPHEKGGPGQCHRCQLYGHAAANCHADPRCMKCLVPHWTRKCPRTPESREQPSCINCGQQYTANHRGCPKAPKFISQNRPNPNKPKSSCHRGRSGTIWKSSAASHQCRPPLPRPRAPHRLETTSKRYQSAQNRGIYPIPPLKKPDNSVAIDDAEIAECLADSIEEAEVIGIHKPGKPRDLPASYRPISLLSGLGKLFEKILKTRLSDHLLGKGLIIDEQFGFRPAHSCPQQVLRIVEYVSEGLETERSTVAVFDVSKAFDKVWHAGLIYKLYSLQYQIPIIVIQNYLANRHFTFRHERTHWTRRLIRAGVPQGSTLSPAVLRVHKRYTTTVVVWCPTRVIRGRYRAFTEVGIGAPDSLLPFRGPLMSRSMEVEDRSKPQQISSHTLQVW</sequence>
<dbReference type="Proteomes" id="UP000299102">
    <property type="component" value="Unassembled WGS sequence"/>
</dbReference>
<feature type="compositionally biased region" description="Low complexity" evidence="1">
    <location>
        <begin position="645"/>
        <end position="658"/>
    </location>
</feature>
<dbReference type="GO" id="GO:0003964">
    <property type="term" value="F:RNA-directed DNA polymerase activity"/>
    <property type="evidence" value="ECO:0007669"/>
    <property type="project" value="UniProtKB-KW"/>
</dbReference>
<name>A0A4C1ZLG2_EUMVA</name>
<reference evidence="3 4" key="1">
    <citation type="journal article" date="2019" name="Commun. Biol.">
        <title>The bagworm genome reveals a unique fibroin gene that provides high tensile strength.</title>
        <authorList>
            <person name="Kono N."/>
            <person name="Nakamura H."/>
            <person name="Ohtoshi R."/>
            <person name="Tomita M."/>
            <person name="Numata K."/>
            <person name="Arakawa K."/>
        </authorList>
    </citation>
    <scope>NUCLEOTIDE SEQUENCE [LARGE SCALE GENOMIC DNA]</scope>
</reference>
<keyword evidence="3" id="KW-0695">RNA-directed DNA polymerase</keyword>
<feature type="compositionally biased region" description="Polar residues" evidence="1">
    <location>
        <begin position="498"/>
        <end position="508"/>
    </location>
</feature>
<feature type="region of interest" description="Disordered" evidence="1">
    <location>
        <begin position="893"/>
        <end position="965"/>
    </location>
</feature>
<dbReference type="PROSITE" id="PS50878">
    <property type="entry name" value="RT_POL"/>
    <property type="match status" value="1"/>
</dbReference>
<keyword evidence="3" id="KW-0548">Nucleotidyltransferase</keyword>
<dbReference type="InterPro" id="IPR000477">
    <property type="entry name" value="RT_dom"/>
</dbReference>
<evidence type="ECO:0000313" key="4">
    <source>
        <dbReference type="Proteomes" id="UP000299102"/>
    </source>
</evidence>